<comment type="caution">
    <text evidence="1">The sequence shown here is derived from an EMBL/GenBank/DDBJ whole genome shotgun (WGS) entry which is preliminary data.</text>
</comment>
<reference evidence="2" key="1">
    <citation type="journal article" date="2023" name="G3 (Bethesda)">
        <title>Genome assembly and association tests identify interacting loci associated with vigor, precocity, and sex in interspecific pistachio rootstocks.</title>
        <authorList>
            <person name="Palmer W."/>
            <person name="Jacygrad E."/>
            <person name="Sagayaradj S."/>
            <person name="Cavanaugh K."/>
            <person name="Han R."/>
            <person name="Bertier L."/>
            <person name="Beede B."/>
            <person name="Kafkas S."/>
            <person name="Golino D."/>
            <person name="Preece J."/>
            <person name="Michelmore R."/>
        </authorList>
    </citation>
    <scope>NUCLEOTIDE SEQUENCE [LARGE SCALE GENOMIC DNA]</scope>
</reference>
<gene>
    <name evidence="1" type="ORF">Pint_09655</name>
</gene>
<protein>
    <submittedName>
        <fullName evidence="1">Uncharacterized protein</fullName>
    </submittedName>
</protein>
<keyword evidence="2" id="KW-1185">Reference proteome</keyword>
<proteinExistence type="predicted"/>
<dbReference type="EMBL" id="CM047747">
    <property type="protein sequence ID" value="KAJ0018970.1"/>
    <property type="molecule type" value="Genomic_DNA"/>
</dbReference>
<dbReference type="Proteomes" id="UP001163603">
    <property type="component" value="Chromosome 12"/>
</dbReference>
<evidence type="ECO:0000313" key="2">
    <source>
        <dbReference type="Proteomes" id="UP001163603"/>
    </source>
</evidence>
<evidence type="ECO:0000313" key="1">
    <source>
        <dbReference type="EMBL" id="KAJ0018970.1"/>
    </source>
</evidence>
<organism evidence="1 2">
    <name type="scientific">Pistacia integerrima</name>
    <dbReference type="NCBI Taxonomy" id="434235"/>
    <lineage>
        <taxon>Eukaryota</taxon>
        <taxon>Viridiplantae</taxon>
        <taxon>Streptophyta</taxon>
        <taxon>Embryophyta</taxon>
        <taxon>Tracheophyta</taxon>
        <taxon>Spermatophyta</taxon>
        <taxon>Magnoliopsida</taxon>
        <taxon>eudicotyledons</taxon>
        <taxon>Gunneridae</taxon>
        <taxon>Pentapetalae</taxon>
        <taxon>rosids</taxon>
        <taxon>malvids</taxon>
        <taxon>Sapindales</taxon>
        <taxon>Anacardiaceae</taxon>
        <taxon>Pistacia</taxon>
    </lineage>
</organism>
<accession>A0ACC0XLG4</accession>
<name>A0ACC0XLG4_9ROSI</name>
<sequence>MWVFVCRGSQLERMLRLCVYFPVSVMEKGGKGGKSSLKSSLGGKDDSSAKSKRGRKVQFDTEGSPEGKFDFFSKSNGTFETTFAKGGLAKGGKGDKLANGGKASSAKEAQPLELRVEQGQHYVDVMISYIAELPKNAKCLMDCEAAYILEGIQEQMVLLSADPTIKIPVSFDRGLLYAKSGSHYTDPQAVRKLLDCFILSHGALLIFNVWLQICVIANICPETIEETFALVPSLKAKRSTLRGPLKDVLIELANLKKLT</sequence>